<dbReference type="InterPro" id="IPR036249">
    <property type="entry name" value="Thioredoxin-like_sf"/>
</dbReference>
<dbReference type="GO" id="GO:0006559">
    <property type="term" value="P:L-phenylalanine catabolic process"/>
    <property type="evidence" value="ECO:0007669"/>
    <property type="project" value="TreeGrafter"/>
</dbReference>
<dbReference type="InterPro" id="IPR040079">
    <property type="entry name" value="Glutathione_S-Trfase"/>
</dbReference>
<protein>
    <recommendedName>
        <fullName evidence="2">glutathione transferase</fullName>
        <ecNumber evidence="2">2.5.1.18</ecNumber>
    </recommendedName>
</protein>
<sequence>MAYSGEVKEKLKLYSYWRSSCGHRVRLALSLKGIEYEYIPVNLLKGDQFNPDFMKINPMGTVPALVDGDVVISDSFAIIMYIDEKYPEPPLLPRDLHKRALNYQAASIISSGIQPYQNLPVIRYIEEKTNAEEKIVWINNVIRKGFTALEKLLVNCAGKYATGDEIYLADLFLATQIHGAMIKFQIDVEPYPILAKCYEAYNELSVFQDAIPAKQPDAPSPAKLILSSSSLHFRANSGSEKKEKLKLYSYWRSSCVHRVRIALDLKGLEYEYIPVNLRKRDQLDPGFKKINPMGTVPALVDGGVVISDSFAIIMYLDERYPEPPLLPRDLHKRAVNYQAASIVLSGIQPHQNLAVMRLMEEKISDEEKTVWVSNAITKGFTALEELLVSSAGKYATGDEVYLADVFLAPQIHTAVNRFQINMEPYPTLVKCYESYNDLPVFQNAVPEKQPDAPASTS</sequence>
<dbReference type="EC" id="2.5.1.18" evidence="2"/>
<evidence type="ECO:0000256" key="3">
    <source>
        <dbReference type="ARBA" id="ARBA00022679"/>
    </source>
</evidence>
<evidence type="ECO:0000313" key="7">
    <source>
        <dbReference type="EMBL" id="CAH2045747.1"/>
    </source>
</evidence>
<dbReference type="InterPro" id="IPR010987">
    <property type="entry name" value="Glutathione-S-Trfase_C-like"/>
</dbReference>
<feature type="domain" description="GST C-terminal" evidence="6">
    <location>
        <begin position="95"/>
        <end position="220"/>
    </location>
</feature>
<evidence type="ECO:0000256" key="2">
    <source>
        <dbReference type="ARBA" id="ARBA00012452"/>
    </source>
</evidence>
<dbReference type="Pfam" id="PF02798">
    <property type="entry name" value="GST_N"/>
    <property type="match status" value="1"/>
</dbReference>
<dbReference type="SFLD" id="SFLDG00358">
    <property type="entry name" value="Main_(cytGST)"/>
    <property type="match status" value="2"/>
</dbReference>
<dbReference type="InterPro" id="IPR036282">
    <property type="entry name" value="Glutathione-S-Trfase_C_sf"/>
</dbReference>
<dbReference type="FunFam" id="3.40.30.10:FF:000100">
    <property type="entry name" value="Glutathione S-transferase Z1"/>
    <property type="match status" value="2"/>
</dbReference>
<dbReference type="PANTHER" id="PTHR42673">
    <property type="entry name" value="MALEYLACETOACETATE ISOMERASE"/>
    <property type="match status" value="1"/>
</dbReference>
<dbReference type="NCBIfam" id="TIGR01262">
    <property type="entry name" value="maiA"/>
    <property type="match status" value="2"/>
</dbReference>
<comment type="catalytic activity">
    <reaction evidence="4">
        <text>RX + glutathione = an S-substituted glutathione + a halide anion + H(+)</text>
        <dbReference type="Rhea" id="RHEA:16437"/>
        <dbReference type="ChEBI" id="CHEBI:15378"/>
        <dbReference type="ChEBI" id="CHEBI:16042"/>
        <dbReference type="ChEBI" id="CHEBI:17792"/>
        <dbReference type="ChEBI" id="CHEBI:57925"/>
        <dbReference type="ChEBI" id="CHEBI:90779"/>
        <dbReference type="EC" id="2.5.1.18"/>
    </reaction>
</comment>
<feature type="domain" description="GST N-terminal" evidence="5">
    <location>
        <begin position="9"/>
        <end position="90"/>
    </location>
</feature>
<dbReference type="InterPro" id="IPR004045">
    <property type="entry name" value="Glutathione_S-Trfase_N"/>
</dbReference>
<keyword evidence="3" id="KW-0808">Transferase</keyword>
<reference evidence="7 8" key="1">
    <citation type="submission" date="2022-03" db="EMBL/GenBank/DDBJ databases">
        <authorList>
            <person name="Nunn A."/>
            <person name="Chopra R."/>
            <person name="Nunn A."/>
            <person name="Contreras Garrido A."/>
        </authorList>
    </citation>
    <scope>NUCLEOTIDE SEQUENCE [LARGE SCALE GENOMIC DNA]</scope>
</reference>
<organism evidence="7 8">
    <name type="scientific">Thlaspi arvense</name>
    <name type="common">Field penny-cress</name>
    <dbReference type="NCBI Taxonomy" id="13288"/>
    <lineage>
        <taxon>Eukaryota</taxon>
        <taxon>Viridiplantae</taxon>
        <taxon>Streptophyta</taxon>
        <taxon>Embryophyta</taxon>
        <taxon>Tracheophyta</taxon>
        <taxon>Spermatophyta</taxon>
        <taxon>Magnoliopsida</taxon>
        <taxon>eudicotyledons</taxon>
        <taxon>Gunneridae</taxon>
        <taxon>Pentapetalae</taxon>
        <taxon>rosids</taxon>
        <taxon>malvids</taxon>
        <taxon>Brassicales</taxon>
        <taxon>Brassicaceae</taxon>
        <taxon>Thlaspideae</taxon>
        <taxon>Thlaspi</taxon>
    </lineage>
</organism>
<evidence type="ECO:0000259" key="6">
    <source>
        <dbReference type="PROSITE" id="PS50405"/>
    </source>
</evidence>
<dbReference type="PROSITE" id="PS50404">
    <property type="entry name" value="GST_NTER"/>
    <property type="match status" value="2"/>
</dbReference>
<dbReference type="CDD" id="cd03042">
    <property type="entry name" value="GST_N_Zeta"/>
    <property type="match status" value="2"/>
</dbReference>
<dbReference type="PROSITE" id="PS50405">
    <property type="entry name" value="GST_CTER"/>
    <property type="match status" value="2"/>
</dbReference>
<dbReference type="InterPro" id="IPR034330">
    <property type="entry name" value="GST_Zeta_C"/>
</dbReference>
<dbReference type="PANTHER" id="PTHR42673:SF16">
    <property type="entry name" value="GLUTATHIONE TRANSFERASE"/>
    <property type="match status" value="1"/>
</dbReference>
<dbReference type="Proteomes" id="UP000836841">
    <property type="component" value="Chromosome 2"/>
</dbReference>
<dbReference type="AlphaFoldDB" id="A0AAU9RLB8"/>
<gene>
    <name evidence="7" type="ORF">TAV2_LOCUS6563</name>
</gene>
<accession>A0AAU9RLB8</accession>
<dbReference type="Pfam" id="PF13409">
    <property type="entry name" value="GST_N_2"/>
    <property type="match status" value="1"/>
</dbReference>
<evidence type="ECO:0000256" key="1">
    <source>
        <dbReference type="ARBA" id="ARBA00010007"/>
    </source>
</evidence>
<dbReference type="InterPro" id="IPR034333">
    <property type="entry name" value="GST_Zeta_N"/>
</dbReference>
<comment type="similarity">
    <text evidence="1">Belongs to the GST superfamily. Zeta family.</text>
</comment>
<name>A0AAU9RLB8_THLAR</name>
<keyword evidence="8" id="KW-1185">Reference proteome</keyword>
<evidence type="ECO:0000256" key="4">
    <source>
        <dbReference type="ARBA" id="ARBA00047960"/>
    </source>
</evidence>
<dbReference type="Gene3D" id="3.40.30.10">
    <property type="entry name" value="Glutaredoxin"/>
    <property type="match status" value="2"/>
</dbReference>
<feature type="domain" description="GST C-terminal" evidence="6">
    <location>
        <begin position="329"/>
        <end position="454"/>
    </location>
</feature>
<dbReference type="GO" id="GO:0009407">
    <property type="term" value="P:toxin catabolic process"/>
    <property type="evidence" value="ECO:0007669"/>
    <property type="project" value="UniProtKB-ARBA"/>
</dbReference>
<dbReference type="SUPFAM" id="SSF47616">
    <property type="entry name" value="GST C-terminal domain-like"/>
    <property type="match status" value="2"/>
</dbReference>
<feature type="domain" description="GST N-terminal" evidence="5">
    <location>
        <begin position="243"/>
        <end position="324"/>
    </location>
</feature>
<dbReference type="Pfam" id="PF14497">
    <property type="entry name" value="GST_C_3"/>
    <property type="match status" value="2"/>
</dbReference>
<dbReference type="InterPro" id="IPR004046">
    <property type="entry name" value="GST_C"/>
</dbReference>
<dbReference type="GO" id="GO:0006749">
    <property type="term" value="P:glutathione metabolic process"/>
    <property type="evidence" value="ECO:0007669"/>
    <property type="project" value="TreeGrafter"/>
</dbReference>
<evidence type="ECO:0000259" key="5">
    <source>
        <dbReference type="PROSITE" id="PS50404"/>
    </source>
</evidence>
<dbReference type="GO" id="GO:0004364">
    <property type="term" value="F:glutathione transferase activity"/>
    <property type="evidence" value="ECO:0007669"/>
    <property type="project" value="UniProtKB-EC"/>
</dbReference>
<dbReference type="GO" id="GO:0005737">
    <property type="term" value="C:cytoplasm"/>
    <property type="evidence" value="ECO:0007669"/>
    <property type="project" value="InterPro"/>
</dbReference>
<dbReference type="FunFam" id="1.20.1050.10:FF:000017">
    <property type="entry name" value="Maleylacetoacetate isomerase"/>
    <property type="match status" value="2"/>
</dbReference>
<proteinExistence type="inferred from homology"/>
<dbReference type="GO" id="GO:0016034">
    <property type="term" value="F:maleylacetoacetate isomerase activity"/>
    <property type="evidence" value="ECO:0007669"/>
    <property type="project" value="TreeGrafter"/>
</dbReference>
<evidence type="ECO:0000313" key="8">
    <source>
        <dbReference type="Proteomes" id="UP000836841"/>
    </source>
</evidence>
<dbReference type="SFLD" id="SFLDS00019">
    <property type="entry name" value="Glutathione_Transferase_(cytos"/>
    <property type="match status" value="2"/>
</dbReference>
<dbReference type="EMBL" id="OU466858">
    <property type="protein sequence ID" value="CAH2045747.1"/>
    <property type="molecule type" value="Genomic_DNA"/>
</dbReference>
<dbReference type="InterPro" id="IPR005955">
    <property type="entry name" value="GST_Zeta"/>
</dbReference>
<dbReference type="SUPFAM" id="SSF52833">
    <property type="entry name" value="Thioredoxin-like"/>
    <property type="match status" value="2"/>
</dbReference>
<dbReference type="Gene3D" id="1.20.1050.10">
    <property type="match status" value="2"/>
</dbReference>
<dbReference type="CDD" id="cd03191">
    <property type="entry name" value="GST_C_Zeta"/>
    <property type="match status" value="2"/>
</dbReference>